<evidence type="ECO:0000313" key="1">
    <source>
        <dbReference type="EMBL" id="MBB5287148.1"/>
    </source>
</evidence>
<organism evidence="1 2">
    <name type="scientific">Rhabdobacter roseus</name>
    <dbReference type="NCBI Taxonomy" id="1655419"/>
    <lineage>
        <taxon>Bacteria</taxon>
        <taxon>Pseudomonadati</taxon>
        <taxon>Bacteroidota</taxon>
        <taxon>Cytophagia</taxon>
        <taxon>Cytophagales</taxon>
        <taxon>Cytophagaceae</taxon>
        <taxon>Rhabdobacter</taxon>
    </lineage>
</organism>
<sequence>MTGIPSTLRFELEDRRLIYFADQADDLAAVCSADMPLGIGRLYPGTFITIQGNSYRIQQVKTKLYQSAEQVQGPHIGREEPLSVIYVIRSAPELV</sequence>
<reference evidence="1 2" key="1">
    <citation type="submission" date="2020-08" db="EMBL/GenBank/DDBJ databases">
        <title>Genomic Encyclopedia of Type Strains, Phase IV (KMG-IV): sequencing the most valuable type-strain genomes for metagenomic binning, comparative biology and taxonomic classification.</title>
        <authorList>
            <person name="Goeker M."/>
        </authorList>
    </citation>
    <scope>NUCLEOTIDE SEQUENCE [LARGE SCALE GENOMIC DNA]</scope>
    <source>
        <strain evidence="1 2">DSM 105074</strain>
    </source>
</reference>
<proteinExistence type="predicted"/>
<gene>
    <name evidence="1" type="ORF">HNQ92_005310</name>
</gene>
<accession>A0A840U493</accession>
<keyword evidence="1" id="KW-0808">Transferase</keyword>
<dbReference type="AlphaFoldDB" id="A0A840U493"/>
<evidence type="ECO:0000313" key="2">
    <source>
        <dbReference type="Proteomes" id="UP000557307"/>
    </source>
</evidence>
<comment type="caution">
    <text evidence="1">The sequence shown here is derived from an EMBL/GenBank/DDBJ whole genome shotgun (WGS) entry which is preliminary data.</text>
</comment>
<dbReference type="GO" id="GO:0016740">
    <property type="term" value="F:transferase activity"/>
    <property type="evidence" value="ECO:0007669"/>
    <property type="project" value="UniProtKB-KW"/>
</dbReference>
<dbReference type="Proteomes" id="UP000557307">
    <property type="component" value="Unassembled WGS sequence"/>
</dbReference>
<dbReference type="RefSeq" id="WP_184178962.1">
    <property type="nucleotide sequence ID" value="NZ_JACHGF010000014.1"/>
</dbReference>
<protein>
    <submittedName>
        <fullName evidence="1">Sorbitol-specific phosphotransferase system component IIA</fullName>
    </submittedName>
</protein>
<name>A0A840U493_9BACT</name>
<keyword evidence="2" id="KW-1185">Reference proteome</keyword>
<dbReference type="EMBL" id="JACHGF010000014">
    <property type="protein sequence ID" value="MBB5287148.1"/>
    <property type="molecule type" value="Genomic_DNA"/>
</dbReference>